<evidence type="ECO:0000313" key="2">
    <source>
        <dbReference type="Proteomes" id="UP000696280"/>
    </source>
</evidence>
<organism evidence="1 2">
    <name type="scientific">Hymenoscyphus fraxineus</name>
    <dbReference type="NCBI Taxonomy" id="746836"/>
    <lineage>
        <taxon>Eukaryota</taxon>
        <taxon>Fungi</taxon>
        <taxon>Dikarya</taxon>
        <taxon>Ascomycota</taxon>
        <taxon>Pezizomycotina</taxon>
        <taxon>Leotiomycetes</taxon>
        <taxon>Helotiales</taxon>
        <taxon>Helotiaceae</taxon>
        <taxon>Hymenoscyphus</taxon>
    </lineage>
</organism>
<dbReference type="InterPro" id="IPR036291">
    <property type="entry name" value="NAD(P)-bd_dom_sf"/>
</dbReference>
<dbReference type="Gene3D" id="3.40.50.720">
    <property type="entry name" value="NAD(P)-binding Rossmann-like Domain"/>
    <property type="match status" value="1"/>
</dbReference>
<dbReference type="PANTHER" id="PTHR43431">
    <property type="entry name" value="OXIDOREDUCTASE, SHORT CHAIN DEHYDROGENASE/REDUCTASE FAMILY (AFU_ORTHOLOGUE AFUA_5G14000)"/>
    <property type="match status" value="1"/>
</dbReference>
<accession>A0A9N9PU40</accession>
<name>A0A9N9PU40_9HELO</name>
<dbReference type="AlphaFoldDB" id="A0A9N9PU40"/>
<reference evidence="1" key="1">
    <citation type="submission" date="2021-07" db="EMBL/GenBank/DDBJ databases">
        <authorList>
            <person name="Durling M."/>
        </authorList>
    </citation>
    <scope>NUCLEOTIDE SEQUENCE</scope>
</reference>
<keyword evidence="2" id="KW-1185">Reference proteome</keyword>
<gene>
    <name evidence="1" type="ORF">HYFRA_00001750</name>
</gene>
<evidence type="ECO:0000313" key="1">
    <source>
        <dbReference type="EMBL" id="CAG8959841.1"/>
    </source>
</evidence>
<dbReference type="InterPro" id="IPR002347">
    <property type="entry name" value="SDR_fam"/>
</dbReference>
<proteinExistence type="predicted"/>
<dbReference type="SUPFAM" id="SSF51735">
    <property type="entry name" value="NAD(P)-binding Rossmann-fold domains"/>
    <property type="match status" value="1"/>
</dbReference>
<dbReference type="EMBL" id="CAJVRL010000092">
    <property type="protein sequence ID" value="CAG8959841.1"/>
    <property type="molecule type" value="Genomic_DNA"/>
</dbReference>
<comment type="caution">
    <text evidence="1">The sequence shown here is derived from an EMBL/GenBank/DDBJ whole genome shotgun (WGS) entry which is preliminary data.</text>
</comment>
<dbReference type="Proteomes" id="UP000696280">
    <property type="component" value="Unassembled WGS sequence"/>
</dbReference>
<dbReference type="Pfam" id="PF00106">
    <property type="entry name" value="adh_short"/>
    <property type="match status" value="1"/>
</dbReference>
<evidence type="ECO:0008006" key="3">
    <source>
        <dbReference type="Google" id="ProtNLM"/>
    </source>
</evidence>
<protein>
    <recommendedName>
        <fullName evidence="3">NAD(P)-binding protein</fullName>
    </recommendedName>
</protein>
<sequence length="247" mass="26450">MTSKIYAVIAGVGPGTGAAVARKFAEAYSVVLLARSAENYESLVGEINGKGGSAIGISTDVSSVESVKNAFRVIDEKFGKDASCAAAIFNAGGKFVKKPFLEQTEEEFTGVFDVNCKGGFYFSQAVLPRLLKTAEQDYKHPPTLLFTGATASVRGSASFAGFAAGKFATRALAQSLAREFGPRGVHVGHVIVDGVIDIPRTKDWLQGAGPDAKISADSISETYWYLHTQPRSAFSQEIDIRPWVEKW</sequence>
<dbReference type="PANTHER" id="PTHR43431:SF7">
    <property type="entry name" value="OXIDOREDUCTASE, SHORT CHAIN DEHYDROGENASE_REDUCTASE FAMILY (AFU_ORTHOLOGUE AFUA_5G14000)"/>
    <property type="match status" value="1"/>
</dbReference>
<dbReference type="OrthoDB" id="5399006at2759"/>